<feature type="modified residue" description="4-aspartylphosphate" evidence="4">
    <location>
        <position position="54"/>
    </location>
</feature>
<organism evidence="7 8">
    <name type="scientific">Cohnella terricola</name>
    <dbReference type="NCBI Taxonomy" id="1289167"/>
    <lineage>
        <taxon>Bacteria</taxon>
        <taxon>Bacillati</taxon>
        <taxon>Bacillota</taxon>
        <taxon>Bacilli</taxon>
        <taxon>Bacillales</taxon>
        <taxon>Paenibacillaceae</taxon>
        <taxon>Cohnella</taxon>
    </lineage>
</organism>
<evidence type="ECO:0000256" key="1">
    <source>
        <dbReference type="ARBA" id="ARBA00023015"/>
    </source>
</evidence>
<dbReference type="InterPro" id="IPR009057">
    <property type="entry name" value="Homeodomain-like_sf"/>
</dbReference>
<dbReference type="PANTHER" id="PTHR43280:SF2">
    <property type="entry name" value="HTH-TYPE TRANSCRIPTIONAL REGULATOR EXSA"/>
    <property type="match status" value="1"/>
</dbReference>
<evidence type="ECO:0000256" key="3">
    <source>
        <dbReference type="ARBA" id="ARBA00023163"/>
    </source>
</evidence>
<feature type="domain" description="Response regulatory" evidence="6">
    <location>
        <begin position="2"/>
        <end position="119"/>
    </location>
</feature>
<sequence>MKIMIVDDEVIIRNGLCTVIDWKELGLELIPPAASAEEALERIPTEKPDILLTDIRMSGMDGIELAKEVKEMLPGTEVLILTGYDDFSYAQQALRGGVTDYLLKTSRPEEIIKAAMKAKQNIVERQEWIKQEMLQQTALNKQALLNVLNGGLDDERGADLDRVREWFRKQGMNKPGDDLSLRVMLLSASGWGEKPFDDLLHGAVDNILCELLPCMTLVGKDRLVLVAREETGVSDRPALERIQNRVEEILKCTVFSALGSLATSYEGLKQSYQDALEVYAYKGLIGSRGLFAAEDIKGRAGGRTLCTEKEEAELSAILMNNDATALRHWVNQTVRNQLEDPAVTPVTLRAFLHSLVVAGYRWAERTRAGLGDPSPNLAIPASLSFEWDARPEDEVFKQLSAAMAVYHQSMDQTRFSYIHKAIAYIKDHLDQPLSLNQVAGIVHSNPNHFSEVFKRETGMTYLEFVTRERMRKAAEILQCTPSKVADVAKRVGYVDIKYFTQQFKKHTGKTPSEFRQHPKEAE</sequence>
<dbReference type="PROSITE" id="PS01124">
    <property type="entry name" value="HTH_ARAC_FAMILY_2"/>
    <property type="match status" value="1"/>
</dbReference>
<dbReference type="InterPro" id="IPR011006">
    <property type="entry name" value="CheY-like_superfamily"/>
</dbReference>
<dbReference type="InterPro" id="IPR018060">
    <property type="entry name" value="HTH_AraC"/>
</dbReference>
<dbReference type="OrthoDB" id="342399at2"/>
<dbReference type="SMART" id="SM00342">
    <property type="entry name" value="HTH_ARAC"/>
    <property type="match status" value="1"/>
</dbReference>
<dbReference type="InterPro" id="IPR001789">
    <property type="entry name" value="Sig_transdc_resp-reg_receiver"/>
</dbReference>
<dbReference type="Pfam" id="PF12833">
    <property type="entry name" value="HTH_18"/>
    <property type="match status" value="1"/>
</dbReference>
<evidence type="ECO:0000256" key="2">
    <source>
        <dbReference type="ARBA" id="ARBA00023125"/>
    </source>
</evidence>
<evidence type="ECO:0000313" key="8">
    <source>
        <dbReference type="Proteomes" id="UP000316330"/>
    </source>
</evidence>
<protein>
    <submittedName>
        <fullName evidence="7">Response regulator</fullName>
    </submittedName>
</protein>
<comment type="caution">
    <text evidence="7">The sequence shown here is derived from an EMBL/GenBank/DDBJ whole genome shotgun (WGS) entry which is preliminary data.</text>
</comment>
<dbReference type="Gene3D" id="1.10.10.60">
    <property type="entry name" value="Homeodomain-like"/>
    <property type="match status" value="2"/>
</dbReference>
<keyword evidence="8" id="KW-1185">Reference proteome</keyword>
<evidence type="ECO:0000259" key="5">
    <source>
        <dbReference type="PROSITE" id="PS01124"/>
    </source>
</evidence>
<keyword evidence="1" id="KW-0805">Transcription regulation</keyword>
<dbReference type="GO" id="GO:0000160">
    <property type="term" value="P:phosphorelay signal transduction system"/>
    <property type="evidence" value="ECO:0007669"/>
    <property type="project" value="InterPro"/>
</dbReference>
<dbReference type="Pfam" id="PF17853">
    <property type="entry name" value="GGDEF_2"/>
    <property type="match status" value="1"/>
</dbReference>
<dbReference type="InterPro" id="IPR041522">
    <property type="entry name" value="CdaR_GGDEF"/>
</dbReference>
<dbReference type="PROSITE" id="PS50110">
    <property type="entry name" value="RESPONSE_REGULATORY"/>
    <property type="match status" value="1"/>
</dbReference>
<dbReference type="SUPFAM" id="SSF52172">
    <property type="entry name" value="CheY-like"/>
    <property type="match status" value="1"/>
</dbReference>
<dbReference type="EMBL" id="VNJJ01000002">
    <property type="protein sequence ID" value="TVY03016.1"/>
    <property type="molecule type" value="Genomic_DNA"/>
</dbReference>
<dbReference type="Gene3D" id="3.40.50.2300">
    <property type="match status" value="1"/>
</dbReference>
<dbReference type="PANTHER" id="PTHR43280">
    <property type="entry name" value="ARAC-FAMILY TRANSCRIPTIONAL REGULATOR"/>
    <property type="match status" value="1"/>
</dbReference>
<dbReference type="InterPro" id="IPR020449">
    <property type="entry name" value="Tscrpt_reg_AraC-type_HTH"/>
</dbReference>
<dbReference type="RefSeq" id="WP_144698593.1">
    <property type="nucleotide sequence ID" value="NZ_VNJJ01000002.1"/>
</dbReference>
<dbReference type="Pfam" id="PF00072">
    <property type="entry name" value="Response_reg"/>
    <property type="match status" value="1"/>
</dbReference>
<keyword evidence="4" id="KW-0597">Phosphoprotein</keyword>
<keyword evidence="2" id="KW-0238">DNA-binding</keyword>
<proteinExistence type="predicted"/>
<evidence type="ECO:0000256" key="4">
    <source>
        <dbReference type="PROSITE-ProRule" id="PRU00169"/>
    </source>
</evidence>
<dbReference type="PRINTS" id="PR00032">
    <property type="entry name" value="HTHARAC"/>
</dbReference>
<reference evidence="7 8" key="1">
    <citation type="submission" date="2019-07" db="EMBL/GenBank/DDBJ databases">
        <authorList>
            <person name="Kim J."/>
        </authorList>
    </citation>
    <scope>NUCLEOTIDE SEQUENCE [LARGE SCALE GENOMIC DNA]</scope>
    <source>
        <strain evidence="7 8">G13</strain>
    </source>
</reference>
<dbReference type="GO" id="GO:0043565">
    <property type="term" value="F:sequence-specific DNA binding"/>
    <property type="evidence" value="ECO:0007669"/>
    <property type="project" value="InterPro"/>
</dbReference>
<dbReference type="SUPFAM" id="SSF46689">
    <property type="entry name" value="Homeodomain-like"/>
    <property type="match status" value="2"/>
</dbReference>
<dbReference type="CDD" id="cd17536">
    <property type="entry name" value="REC_YesN-like"/>
    <property type="match status" value="1"/>
</dbReference>
<feature type="domain" description="HTH araC/xylS-type" evidence="5">
    <location>
        <begin position="419"/>
        <end position="517"/>
    </location>
</feature>
<accession>A0A559JT12</accession>
<evidence type="ECO:0000313" key="7">
    <source>
        <dbReference type="EMBL" id="TVY03016.1"/>
    </source>
</evidence>
<gene>
    <name evidence="7" type="ORF">FPZ45_03755</name>
</gene>
<name>A0A559JT12_9BACL</name>
<dbReference type="Proteomes" id="UP000316330">
    <property type="component" value="Unassembled WGS sequence"/>
</dbReference>
<dbReference type="SMART" id="SM00448">
    <property type="entry name" value="REC"/>
    <property type="match status" value="1"/>
</dbReference>
<evidence type="ECO:0000259" key="6">
    <source>
        <dbReference type="PROSITE" id="PS50110"/>
    </source>
</evidence>
<dbReference type="AlphaFoldDB" id="A0A559JT12"/>
<keyword evidence="3" id="KW-0804">Transcription</keyword>
<dbReference type="GO" id="GO:0003700">
    <property type="term" value="F:DNA-binding transcription factor activity"/>
    <property type="evidence" value="ECO:0007669"/>
    <property type="project" value="InterPro"/>
</dbReference>